<accession>A0A368X7X7</accession>
<reference evidence="2 3" key="1">
    <citation type="submission" date="2018-07" db="EMBL/GenBank/DDBJ databases">
        <title>Freshwater and sediment microbial communities from various areas in North America, analyzing microbe dynamics in response to fracking.</title>
        <authorList>
            <person name="Lamendella R."/>
        </authorList>
    </citation>
    <scope>NUCLEOTIDE SEQUENCE [LARGE SCALE GENOMIC DNA]</scope>
    <source>
        <strain evidence="2 3">105B</strain>
    </source>
</reference>
<dbReference type="AlphaFoldDB" id="A0A368X7X7"/>
<feature type="compositionally biased region" description="Polar residues" evidence="1">
    <location>
        <begin position="26"/>
        <end position="35"/>
    </location>
</feature>
<gene>
    <name evidence="2" type="ORF">DET61_11976</name>
</gene>
<evidence type="ECO:0000313" key="3">
    <source>
        <dbReference type="Proteomes" id="UP000253647"/>
    </source>
</evidence>
<evidence type="ECO:0000256" key="1">
    <source>
        <dbReference type="SAM" id="MobiDB-lite"/>
    </source>
</evidence>
<organism evidence="2 3">
    <name type="scientific">Marinobacter nauticus</name>
    <name type="common">Marinobacter hydrocarbonoclasticus</name>
    <name type="synonym">Marinobacter aquaeolei</name>
    <dbReference type="NCBI Taxonomy" id="2743"/>
    <lineage>
        <taxon>Bacteria</taxon>
        <taxon>Pseudomonadati</taxon>
        <taxon>Pseudomonadota</taxon>
        <taxon>Gammaproteobacteria</taxon>
        <taxon>Pseudomonadales</taxon>
        <taxon>Marinobacteraceae</taxon>
        <taxon>Marinobacter</taxon>
    </lineage>
</organism>
<feature type="region of interest" description="Disordered" evidence="1">
    <location>
        <begin position="26"/>
        <end position="51"/>
    </location>
</feature>
<dbReference type="Proteomes" id="UP000253647">
    <property type="component" value="Unassembled WGS sequence"/>
</dbReference>
<feature type="compositionally biased region" description="Basic and acidic residues" evidence="1">
    <location>
        <begin position="40"/>
        <end position="51"/>
    </location>
</feature>
<proteinExistence type="predicted"/>
<sequence length="51" mass="5608">MNNPTPFIKREARVVDVSLFVQSIDSSKSQASFSSGHLGGQEKLKRTSDQV</sequence>
<name>A0A368X7X7_MARNT</name>
<comment type="caution">
    <text evidence="2">The sequence shown here is derived from an EMBL/GenBank/DDBJ whole genome shotgun (WGS) entry which is preliminary data.</text>
</comment>
<evidence type="ECO:0000313" key="2">
    <source>
        <dbReference type="EMBL" id="RCW63306.1"/>
    </source>
</evidence>
<dbReference type="EMBL" id="QPJI01000019">
    <property type="protein sequence ID" value="RCW63306.1"/>
    <property type="molecule type" value="Genomic_DNA"/>
</dbReference>
<protein>
    <submittedName>
        <fullName evidence="2">Uncharacterized protein</fullName>
    </submittedName>
</protein>
<dbReference type="RefSeq" id="WP_181861330.1">
    <property type="nucleotide sequence ID" value="NZ_QPJI01000019.1"/>
</dbReference>